<keyword evidence="5 9" id="KW-0694">RNA-binding</keyword>
<evidence type="ECO:0000256" key="4">
    <source>
        <dbReference type="ARBA" id="ARBA00022840"/>
    </source>
</evidence>
<dbReference type="PROSITE" id="PS00039">
    <property type="entry name" value="DEAD_ATP_HELICASE"/>
    <property type="match status" value="1"/>
</dbReference>
<dbReference type="InterPro" id="IPR011545">
    <property type="entry name" value="DEAD/DEAH_box_helicase_dom"/>
</dbReference>
<comment type="similarity">
    <text evidence="6">Belongs to the DEAD box helicase family. DDX18/HAS1 subfamily.</text>
</comment>
<evidence type="ECO:0000256" key="3">
    <source>
        <dbReference type="ARBA" id="ARBA00022806"/>
    </source>
</evidence>
<evidence type="ECO:0000256" key="1">
    <source>
        <dbReference type="ARBA" id="ARBA00022741"/>
    </source>
</evidence>
<dbReference type="InParanoid" id="A0A7N2LJL9"/>
<dbReference type="EnsemblPlants" id="QL04p096233:mrna">
    <property type="protein sequence ID" value="QL04p096233:mrna"/>
    <property type="gene ID" value="QL04p096233"/>
</dbReference>
<evidence type="ECO:0000256" key="8">
    <source>
        <dbReference type="PROSITE-ProRule" id="PRU00552"/>
    </source>
</evidence>
<feature type="region of interest" description="Disordered" evidence="10">
    <location>
        <begin position="1"/>
        <end position="121"/>
    </location>
</feature>
<evidence type="ECO:0000256" key="10">
    <source>
        <dbReference type="SAM" id="MobiDB-lite"/>
    </source>
</evidence>
<dbReference type="PROSITE" id="PS51194">
    <property type="entry name" value="HELICASE_CTER"/>
    <property type="match status" value="1"/>
</dbReference>
<feature type="compositionally biased region" description="Low complexity" evidence="10">
    <location>
        <begin position="111"/>
        <end position="121"/>
    </location>
</feature>
<keyword evidence="4 9" id="KW-0067">ATP-binding</keyword>
<evidence type="ECO:0000259" key="12">
    <source>
        <dbReference type="PROSITE" id="PS51194"/>
    </source>
</evidence>
<dbReference type="PANTHER" id="PTHR24031">
    <property type="entry name" value="RNA HELICASE"/>
    <property type="match status" value="1"/>
</dbReference>
<feature type="region of interest" description="Disordered" evidence="10">
    <location>
        <begin position="896"/>
        <end position="925"/>
    </location>
</feature>
<proteinExistence type="inferred from homology"/>
<evidence type="ECO:0000256" key="9">
    <source>
        <dbReference type="RuleBase" id="RU365068"/>
    </source>
</evidence>
<dbReference type="InterPro" id="IPR014014">
    <property type="entry name" value="RNA_helicase_DEAD_Q_motif"/>
</dbReference>
<comment type="function">
    <text evidence="9">RNA helicase.</text>
</comment>
<reference evidence="14 15" key="1">
    <citation type="journal article" date="2016" name="G3 (Bethesda)">
        <title>First Draft Assembly and Annotation of the Genome of a California Endemic Oak Quercus lobata Nee (Fagaceae).</title>
        <authorList>
            <person name="Sork V.L."/>
            <person name="Fitz-Gibbon S.T."/>
            <person name="Puiu D."/>
            <person name="Crepeau M."/>
            <person name="Gugger P.F."/>
            <person name="Sherman R."/>
            <person name="Stevens K."/>
            <person name="Langley C.H."/>
            <person name="Pellegrini M."/>
            <person name="Salzberg S.L."/>
        </authorList>
    </citation>
    <scope>NUCLEOTIDE SEQUENCE [LARGE SCALE GENOMIC DNA]</scope>
    <source>
        <strain evidence="14 15">cv. SW786</strain>
    </source>
</reference>
<dbReference type="InterPro" id="IPR025313">
    <property type="entry name" value="SPB4-like_CTE"/>
</dbReference>
<evidence type="ECO:0000259" key="13">
    <source>
        <dbReference type="PROSITE" id="PS51195"/>
    </source>
</evidence>
<evidence type="ECO:0000259" key="11">
    <source>
        <dbReference type="PROSITE" id="PS51192"/>
    </source>
</evidence>
<dbReference type="PROSITE" id="PS51195">
    <property type="entry name" value="Q_MOTIF"/>
    <property type="match status" value="1"/>
</dbReference>
<feature type="compositionally biased region" description="Basic and acidic residues" evidence="10">
    <location>
        <begin position="915"/>
        <end position="925"/>
    </location>
</feature>
<dbReference type="FunCoup" id="A0A7N2LJL9">
    <property type="interactions" value="3205"/>
</dbReference>
<sequence>MAAEDSELKRTTMVADETNKKKKKRKRNRPNKNSAEEEEPQNPQNEEEQVEKVEEKENKMNKKKKKNKKEKKMKIEEEKKEEEEEEERENGEESTEEKKKKVKKSGGGIMSSESFESLGLSEPTSNAIKDIGFQYMTQIQARAIPPLLLGKDILGAARTGSGKTLAFLIPAVELLHHSHFSSRNGTGVIVICPTRELAIQTHAVAKDLLKYHSQTLGLVIGGSARRSEAERIVKGVNLLVATPGRLLDHLQNTKGFMFKTLKRSSITADPGSSIFGLPRVGEPLPSVLACRRDYRCTHSQAPVAATHRQQLRSLPSPLFCAAMISVLPIVTLPQSHQSPSIRSHEVSVVSCIIEITRITAPDAPYKDEQMKEIFQFIVAAFENMPHVSTRSYKKVVSILDTIAKVKLCLVMLDLECDALVVEMFQSFLKIIRSNHPPSVLSAIETIMNLVIDESEDISLDLLSSLFAIVRKANHNVSPISWTLGEQVITRINAQLEKMMAPTQKLPSKLEGAHDVKVEVVERASDQPSTVFEDLHLGEVEEVKTTVLPMVHKVQDKIILIPHIDFVIPNEFDVVEFKVFLFPMLPKCLIIDEADRILESNFEDEMRQIIKLLPKNRQTALFSATQTKKVEDLARLSFQTTPIYIDVDAGRKKVTNEGLQQGYCVVPSAKRFILLYSFLKRNLSKKVMVFFSSCNSVKFHSELLRYIQVDCLDIHGKQKQQKRTSTFFDFCKAEKGILLCTDVAARGLDFPDVDWIVQYDPPDEPKDYVHRVGRTARGEGAIGNALIFLIPEELQLLRLLKAEKVHVKEYEFDQKKLANVQSHLEKLVGSNYYLNKSAKDAYRSYLLAYNSHSMKDIFDVHRLDLQAVAASFCFSNPPKVNLNIDSGASKFRRKMRKVEGTKHGFSESNPYGRQGGGDDKRQFSRH</sequence>
<keyword evidence="2 9" id="KW-0378">Hydrolase</keyword>
<dbReference type="GO" id="GO:0003724">
    <property type="term" value="F:RNA helicase activity"/>
    <property type="evidence" value="ECO:0007669"/>
    <property type="project" value="UniProtKB-EC"/>
</dbReference>
<feature type="domain" description="Helicase ATP-binding" evidence="11">
    <location>
        <begin position="144"/>
        <end position="262"/>
    </location>
</feature>
<dbReference type="SUPFAM" id="SSF52540">
    <property type="entry name" value="P-loop containing nucleoside triphosphate hydrolases"/>
    <property type="match status" value="2"/>
</dbReference>
<dbReference type="InterPro" id="IPR000629">
    <property type="entry name" value="RNA-helicase_DEAD-box_CS"/>
</dbReference>
<feature type="compositionally biased region" description="Basic and acidic residues" evidence="10">
    <location>
        <begin position="1"/>
        <end position="10"/>
    </location>
</feature>
<dbReference type="EC" id="3.6.4.13" evidence="9"/>
<dbReference type="EMBL" id="LRBV02000004">
    <property type="status" value="NOT_ANNOTATED_CDS"/>
    <property type="molecule type" value="Genomic_DNA"/>
</dbReference>
<keyword evidence="15" id="KW-1185">Reference proteome</keyword>
<keyword evidence="3 9" id="KW-0347">Helicase</keyword>
<dbReference type="SMART" id="SM01178">
    <property type="entry name" value="DUF4217"/>
    <property type="match status" value="1"/>
</dbReference>
<evidence type="ECO:0000313" key="15">
    <source>
        <dbReference type="Proteomes" id="UP000594261"/>
    </source>
</evidence>
<name>A0A7N2LJL9_QUELO</name>
<feature type="compositionally biased region" description="Acidic residues" evidence="10">
    <location>
        <begin position="36"/>
        <end position="49"/>
    </location>
</feature>
<feature type="compositionally biased region" description="Basic residues" evidence="10">
    <location>
        <begin position="61"/>
        <end position="72"/>
    </location>
</feature>
<evidence type="ECO:0000256" key="6">
    <source>
        <dbReference type="ARBA" id="ARBA00024357"/>
    </source>
</evidence>
<feature type="short sequence motif" description="Q motif" evidence="8">
    <location>
        <begin position="113"/>
        <end position="141"/>
    </location>
</feature>
<evidence type="ECO:0000256" key="7">
    <source>
        <dbReference type="ARBA" id="ARBA00047984"/>
    </source>
</evidence>
<dbReference type="GO" id="GO:0003723">
    <property type="term" value="F:RNA binding"/>
    <property type="evidence" value="ECO:0007669"/>
    <property type="project" value="UniProtKB-UniRule"/>
</dbReference>
<dbReference type="InterPro" id="IPR001650">
    <property type="entry name" value="Helicase_C-like"/>
</dbReference>
<dbReference type="Pfam" id="PF20168">
    <property type="entry name" value="PDS5"/>
    <property type="match status" value="1"/>
</dbReference>
<comment type="catalytic activity">
    <reaction evidence="7 9">
        <text>ATP + H2O = ADP + phosphate + H(+)</text>
        <dbReference type="Rhea" id="RHEA:13065"/>
        <dbReference type="ChEBI" id="CHEBI:15377"/>
        <dbReference type="ChEBI" id="CHEBI:15378"/>
        <dbReference type="ChEBI" id="CHEBI:30616"/>
        <dbReference type="ChEBI" id="CHEBI:43474"/>
        <dbReference type="ChEBI" id="CHEBI:456216"/>
        <dbReference type="EC" id="3.6.4.13"/>
    </reaction>
</comment>
<feature type="domain" description="DEAD-box RNA helicase Q" evidence="13">
    <location>
        <begin position="113"/>
        <end position="141"/>
    </location>
</feature>
<comment type="domain">
    <text evidence="9">The Q motif is unique to and characteristic of the DEAD box family of RNA helicases and controls ATP binding and hydrolysis.</text>
</comment>
<keyword evidence="1 9" id="KW-0547">Nucleotide-binding</keyword>
<reference evidence="14" key="2">
    <citation type="submission" date="2021-01" db="UniProtKB">
        <authorList>
            <consortium name="EnsemblPlants"/>
        </authorList>
    </citation>
    <scope>IDENTIFICATION</scope>
</reference>
<feature type="domain" description="Helicase C-terminal" evidence="12">
    <location>
        <begin position="670"/>
        <end position="827"/>
    </location>
</feature>
<feature type="compositionally biased region" description="Basic and acidic residues" evidence="10">
    <location>
        <begin position="50"/>
        <end position="60"/>
    </location>
</feature>
<dbReference type="GO" id="GO:0016787">
    <property type="term" value="F:hydrolase activity"/>
    <property type="evidence" value="ECO:0007669"/>
    <property type="project" value="UniProtKB-KW"/>
</dbReference>
<feature type="compositionally biased region" description="Basic residues" evidence="10">
    <location>
        <begin position="20"/>
        <end position="30"/>
    </location>
</feature>
<dbReference type="AlphaFoldDB" id="A0A7N2LJL9"/>
<dbReference type="PROSITE" id="PS51192">
    <property type="entry name" value="HELICASE_ATP_BIND_1"/>
    <property type="match status" value="2"/>
</dbReference>
<dbReference type="InterPro" id="IPR027417">
    <property type="entry name" value="P-loop_NTPase"/>
</dbReference>
<dbReference type="InterPro" id="IPR014001">
    <property type="entry name" value="Helicase_ATP-bd"/>
</dbReference>
<dbReference type="Gene3D" id="3.40.50.300">
    <property type="entry name" value="P-loop containing nucleotide triphosphate hydrolases"/>
    <property type="match status" value="3"/>
</dbReference>
<dbReference type="CDD" id="cd18787">
    <property type="entry name" value="SF2_C_DEAD"/>
    <property type="match status" value="1"/>
</dbReference>
<dbReference type="FunFam" id="3.40.50.300:FF:000379">
    <property type="entry name" value="RNA helicase"/>
    <property type="match status" value="1"/>
</dbReference>
<evidence type="ECO:0000256" key="2">
    <source>
        <dbReference type="ARBA" id="ARBA00022801"/>
    </source>
</evidence>
<feature type="compositionally biased region" description="Acidic residues" evidence="10">
    <location>
        <begin position="79"/>
        <end position="95"/>
    </location>
</feature>
<dbReference type="Proteomes" id="UP000594261">
    <property type="component" value="Chromosome 4"/>
</dbReference>
<dbReference type="OMA" id="FCAAMIS"/>
<protein>
    <recommendedName>
        <fullName evidence="9">ATP-dependent RNA helicase</fullName>
        <ecNumber evidence="9">3.6.4.13</ecNumber>
    </recommendedName>
</protein>
<evidence type="ECO:0000313" key="14">
    <source>
        <dbReference type="EnsemblPlants" id="QL04p096233:mrna"/>
    </source>
</evidence>
<dbReference type="SMART" id="SM00487">
    <property type="entry name" value="DEXDc"/>
    <property type="match status" value="1"/>
</dbReference>
<dbReference type="SMART" id="SM00490">
    <property type="entry name" value="HELICc"/>
    <property type="match status" value="1"/>
</dbReference>
<evidence type="ECO:0000256" key="5">
    <source>
        <dbReference type="ARBA" id="ARBA00022884"/>
    </source>
</evidence>
<dbReference type="Pfam" id="PF13959">
    <property type="entry name" value="CTE_SPB4"/>
    <property type="match status" value="1"/>
</dbReference>
<accession>A0A7N2LJL9</accession>
<dbReference type="Pfam" id="PF00271">
    <property type="entry name" value="Helicase_C"/>
    <property type="match status" value="1"/>
</dbReference>
<dbReference type="Gramene" id="QL04p096233:mrna">
    <property type="protein sequence ID" value="QL04p096233:mrna"/>
    <property type="gene ID" value="QL04p096233"/>
</dbReference>
<dbReference type="Pfam" id="PF00270">
    <property type="entry name" value="DEAD"/>
    <property type="match status" value="2"/>
</dbReference>
<dbReference type="GO" id="GO:0005524">
    <property type="term" value="F:ATP binding"/>
    <property type="evidence" value="ECO:0007669"/>
    <property type="project" value="UniProtKB-UniRule"/>
</dbReference>
<feature type="domain" description="Helicase ATP-binding" evidence="11">
    <location>
        <begin position="586"/>
        <end position="643"/>
    </location>
</feature>
<organism evidence="14 15">
    <name type="scientific">Quercus lobata</name>
    <name type="common">Valley oak</name>
    <dbReference type="NCBI Taxonomy" id="97700"/>
    <lineage>
        <taxon>Eukaryota</taxon>
        <taxon>Viridiplantae</taxon>
        <taxon>Streptophyta</taxon>
        <taxon>Embryophyta</taxon>
        <taxon>Tracheophyta</taxon>
        <taxon>Spermatophyta</taxon>
        <taxon>Magnoliopsida</taxon>
        <taxon>eudicotyledons</taxon>
        <taxon>Gunneridae</taxon>
        <taxon>Pentapetalae</taxon>
        <taxon>rosids</taxon>
        <taxon>fabids</taxon>
        <taxon>Fagales</taxon>
        <taxon>Fagaceae</taxon>
        <taxon>Quercus</taxon>
    </lineage>
</organism>